<dbReference type="InterPro" id="IPR001463">
    <property type="entry name" value="Na/Ala_symport"/>
</dbReference>
<keyword evidence="5 7" id="KW-1133">Transmembrane helix</keyword>
<protein>
    <recommendedName>
        <fullName evidence="9">Amino acid carrier protein</fullName>
    </recommendedName>
</protein>
<evidence type="ECO:0008006" key="9">
    <source>
        <dbReference type="Google" id="ProtNLM"/>
    </source>
</evidence>
<comment type="subcellular location">
    <subcellularLocation>
        <location evidence="1">Cell membrane</location>
        <topology evidence="1">Multi-pass membrane protein</topology>
    </subcellularLocation>
</comment>
<feature type="transmembrane region" description="Helical" evidence="7">
    <location>
        <begin position="230"/>
        <end position="249"/>
    </location>
</feature>
<accession>A0A381ND92</accession>
<feature type="transmembrane region" description="Helical" evidence="7">
    <location>
        <begin position="508"/>
        <end position="526"/>
    </location>
</feature>
<sequence>MEFIQTLANLGNRYIVELGFNVGGETIPFMVLLLLGTGVFLTLRLGFIQLRRLGHGLAVTMGKYDDPNEPGDVSHFQALTTALSATVGIGNIAGVAIAIHWGGPGALFWMWVTAGLGMSTKYAEVTLAQKYRHIEEGRDKKAWEGTVSGGPMYYIEKGLGPKWKWMAVSFAGILGVTAFLTGNAIQANTVADTMQTTFGVSTWITGLITSAIVAAVILGGITRIGKVTATLAPAMAAIYVLGALVILLFNAGEVIPAFMLVFREAFNPTAGVAGTGVGAFLMTMMWGVRRGLFSNEAGQGSAPIAHAAARTDEPVSEGVVALLEPFIDTIVICSMTGLVLLTTGVWNDRVPTEITLGGGDLVWVAVDSNGSHSSVDPPGEIRIENGQHALDTSEAPRIGWHDVALEELYVDQEMTQPFTGIVFPGVGNAVGDNDQTYTSLYSRAVESGAPLTVEAYRRGLSGLGDWGHMIVVVCILLFAISTAISWSYYGDRCANYLFGTKAVLPYKVAFVGMHFVGAVLPLTVIWNFGDIFLAIVIVPNLIALIMLTPQLVEETKSYFERQPWLEKIEGNR</sequence>
<keyword evidence="2" id="KW-0813">Transport</keyword>
<dbReference type="PRINTS" id="PR00175">
    <property type="entry name" value="NAALASMPORT"/>
</dbReference>
<dbReference type="PANTHER" id="PTHR30330:SF3">
    <property type="entry name" value="TRANSCRIPTIONAL REGULATOR, LRP FAMILY"/>
    <property type="match status" value="1"/>
</dbReference>
<feature type="transmembrane region" description="Helical" evidence="7">
    <location>
        <begin position="269"/>
        <end position="288"/>
    </location>
</feature>
<dbReference type="NCBIfam" id="TIGR00835">
    <property type="entry name" value="agcS"/>
    <property type="match status" value="1"/>
</dbReference>
<evidence type="ECO:0000256" key="5">
    <source>
        <dbReference type="ARBA" id="ARBA00022989"/>
    </source>
</evidence>
<name>A0A381ND92_9ZZZZ</name>
<organism evidence="8">
    <name type="scientific">marine metagenome</name>
    <dbReference type="NCBI Taxonomy" id="408172"/>
    <lineage>
        <taxon>unclassified sequences</taxon>
        <taxon>metagenomes</taxon>
        <taxon>ecological metagenomes</taxon>
    </lineage>
</organism>
<feature type="transmembrane region" description="Helical" evidence="7">
    <location>
        <begin position="165"/>
        <end position="185"/>
    </location>
</feature>
<feature type="transmembrane region" description="Helical" evidence="7">
    <location>
        <begin position="27"/>
        <end position="47"/>
    </location>
</feature>
<evidence type="ECO:0000256" key="1">
    <source>
        <dbReference type="ARBA" id="ARBA00004651"/>
    </source>
</evidence>
<proteinExistence type="predicted"/>
<keyword evidence="4 7" id="KW-0812">Transmembrane</keyword>
<evidence type="ECO:0000256" key="7">
    <source>
        <dbReference type="SAM" id="Phobius"/>
    </source>
</evidence>
<dbReference type="AlphaFoldDB" id="A0A381ND92"/>
<feature type="transmembrane region" description="Helical" evidence="7">
    <location>
        <begin position="197"/>
        <end position="218"/>
    </location>
</feature>
<evidence type="ECO:0000256" key="6">
    <source>
        <dbReference type="ARBA" id="ARBA00023136"/>
    </source>
</evidence>
<keyword evidence="3" id="KW-1003">Cell membrane</keyword>
<dbReference type="Pfam" id="PF01235">
    <property type="entry name" value="Na_Ala_symp"/>
    <property type="match status" value="1"/>
</dbReference>
<evidence type="ECO:0000256" key="4">
    <source>
        <dbReference type="ARBA" id="ARBA00022692"/>
    </source>
</evidence>
<reference evidence="8" key="1">
    <citation type="submission" date="2018-05" db="EMBL/GenBank/DDBJ databases">
        <authorList>
            <person name="Lanie J.A."/>
            <person name="Ng W.-L."/>
            <person name="Kazmierczak K.M."/>
            <person name="Andrzejewski T.M."/>
            <person name="Davidsen T.M."/>
            <person name="Wayne K.J."/>
            <person name="Tettelin H."/>
            <person name="Glass J.I."/>
            <person name="Rusch D."/>
            <person name="Podicherti R."/>
            <person name="Tsui H.-C.T."/>
            <person name="Winkler M.E."/>
        </authorList>
    </citation>
    <scope>NUCLEOTIDE SEQUENCE</scope>
</reference>
<dbReference type="PANTHER" id="PTHR30330">
    <property type="entry name" value="AGSS FAMILY TRANSPORTER, SODIUM-ALANINE"/>
    <property type="match status" value="1"/>
</dbReference>
<dbReference type="GO" id="GO:0005283">
    <property type="term" value="F:amino acid:sodium symporter activity"/>
    <property type="evidence" value="ECO:0007669"/>
    <property type="project" value="InterPro"/>
</dbReference>
<evidence type="ECO:0000313" key="8">
    <source>
        <dbReference type="EMBL" id="SUZ52526.1"/>
    </source>
</evidence>
<evidence type="ECO:0000256" key="2">
    <source>
        <dbReference type="ARBA" id="ARBA00022448"/>
    </source>
</evidence>
<feature type="transmembrane region" description="Helical" evidence="7">
    <location>
        <begin position="531"/>
        <end position="552"/>
    </location>
</feature>
<gene>
    <name evidence="8" type="ORF">METZ01_LOCUS5380</name>
</gene>
<feature type="transmembrane region" description="Helical" evidence="7">
    <location>
        <begin position="466"/>
        <end position="488"/>
    </location>
</feature>
<evidence type="ECO:0000256" key="3">
    <source>
        <dbReference type="ARBA" id="ARBA00022475"/>
    </source>
</evidence>
<keyword evidence="6 7" id="KW-0472">Membrane</keyword>
<dbReference type="GO" id="GO:0005886">
    <property type="term" value="C:plasma membrane"/>
    <property type="evidence" value="ECO:0007669"/>
    <property type="project" value="UniProtKB-SubCell"/>
</dbReference>
<dbReference type="EMBL" id="UINC01000278">
    <property type="protein sequence ID" value="SUZ52526.1"/>
    <property type="molecule type" value="Genomic_DNA"/>
</dbReference>